<accession>A0A0D2INW5</accession>
<feature type="region of interest" description="Disordered" evidence="1">
    <location>
        <begin position="150"/>
        <end position="194"/>
    </location>
</feature>
<dbReference type="HOGENOM" id="CLU_037870_1_0_1"/>
<dbReference type="AlphaFoldDB" id="A0A0D2INW5"/>
<organism evidence="2 3">
    <name type="scientific">Rhinocladiella mackenziei CBS 650.93</name>
    <dbReference type="NCBI Taxonomy" id="1442369"/>
    <lineage>
        <taxon>Eukaryota</taxon>
        <taxon>Fungi</taxon>
        <taxon>Dikarya</taxon>
        <taxon>Ascomycota</taxon>
        <taxon>Pezizomycotina</taxon>
        <taxon>Eurotiomycetes</taxon>
        <taxon>Chaetothyriomycetidae</taxon>
        <taxon>Chaetothyriales</taxon>
        <taxon>Herpotrichiellaceae</taxon>
        <taxon>Rhinocladiella</taxon>
    </lineage>
</organism>
<dbReference type="Proteomes" id="UP000053617">
    <property type="component" value="Unassembled WGS sequence"/>
</dbReference>
<dbReference type="InterPro" id="IPR021833">
    <property type="entry name" value="DUF3425"/>
</dbReference>
<dbReference type="GO" id="GO:0003700">
    <property type="term" value="F:DNA-binding transcription factor activity"/>
    <property type="evidence" value="ECO:0007669"/>
    <property type="project" value="InterPro"/>
</dbReference>
<dbReference type="STRING" id="1442369.A0A0D2INW5"/>
<feature type="compositionally biased region" description="Basic and acidic residues" evidence="1">
    <location>
        <begin position="11"/>
        <end position="28"/>
    </location>
</feature>
<dbReference type="RefSeq" id="XP_013274620.1">
    <property type="nucleotide sequence ID" value="XM_013419166.1"/>
</dbReference>
<name>A0A0D2INW5_9EURO</name>
<dbReference type="GeneID" id="25290208"/>
<dbReference type="Pfam" id="PF11905">
    <property type="entry name" value="DUF3425"/>
    <property type="match status" value="1"/>
</dbReference>
<dbReference type="EMBL" id="KN847476">
    <property type="protein sequence ID" value="KIX07484.1"/>
    <property type="molecule type" value="Genomic_DNA"/>
</dbReference>
<proteinExistence type="predicted"/>
<evidence type="ECO:0000313" key="3">
    <source>
        <dbReference type="Proteomes" id="UP000053617"/>
    </source>
</evidence>
<feature type="compositionally biased region" description="Low complexity" evidence="1">
    <location>
        <begin position="150"/>
        <end position="159"/>
    </location>
</feature>
<dbReference type="SUPFAM" id="SSF57959">
    <property type="entry name" value="Leucine zipper domain"/>
    <property type="match status" value="1"/>
</dbReference>
<evidence type="ECO:0000313" key="2">
    <source>
        <dbReference type="EMBL" id="KIX07484.1"/>
    </source>
</evidence>
<gene>
    <name evidence="2" type="ORF">Z518_02137</name>
</gene>
<dbReference type="PANTHER" id="PTHR38116:SF9">
    <property type="entry name" value="BZIP DOMAIN-CONTAINING PROTEIN"/>
    <property type="match status" value="1"/>
</dbReference>
<feature type="compositionally biased region" description="Polar residues" evidence="1">
    <location>
        <begin position="160"/>
        <end position="169"/>
    </location>
</feature>
<reference evidence="2 3" key="1">
    <citation type="submission" date="2015-01" db="EMBL/GenBank/DDBJ databases">
        <title>The Genome Sequence of Rhinocladiella mackenzie CBS 650.93.</title>
        <authorList>
            <consortium name="The Broad Institute Genomics Platform"/>
            <person name="Cuomo C."/>
            <person name="de Hoog S."/>
            <person name="Gorbushina A."/>
            <person name="Stielow B."/>
            <person name="Teixiera M."/>
            <person name="Abouelleil A."/>
            <person name="Chapman S.B."/>
            <person name="Priest M."/>
            <person name="Young S.K."/>
            <person name="Wortman J."/>
            <person name="Nusbaum C."/>
            <person name="Birren B."/>
        </authorList>
    </citation>
    <scope>NUCLEOTIDE SEQUENCE [LARGE SCALE GENOMIC DNA]</scope>
    <source>
        <strain evidence="2 3">CBS 650.93</strain>
    </source>
</reference>
<dbReference type="OrthoDB" id="2245989at2759"/>
<evidence type="ECO:0008006" key="4">
    <source>
        <dbReference type="Google" id="ProtNLM"/>
    </source>
</evidence>
<dbReference type="CDD" id="cd14688">
    <property type="entry name" value="bZIP_YAP"/>
    <property type="match status" value="1"/>
</dbReference>
<protein>
    <recommendedName>
        <fullName evidence="4">BZIP domain-containing protein</fullName>
    </recommendedName>
</protein>
<dbReference type="InterPro" id="IPR046347">
    <property type="entry name" value="bZIP_sf"/>
</dbReference>
<dbReference type="VEuPathDB" id="FungiDB:Z518_02137"/>
<dbReference type="Gene3D" id="1.20.5.170">
    <property type="match status" value="1"/>
</dbReference>
<feature type="region of interest" description="Disordered" evidence="1">
    <location>
        <begin position="1"/>
        <end position="28"/>
    </location>
</feature>
<sequence length="374" mass="41578">MPDMKSQVKRKAPELELPRPGEDAAERKRVLNVLAQRRYRQRRKEHLQNLEAQVSNTEAGTIATPHTTAEVSNAPSSIHADQVLFEPSTYLEEVTFEGSPPHREDTLNQCQLLTPEADPFATQDASLFEFPTDNQCFWDASILLPSLPSTPLSESTHSSNQSTTWSLTSLPGIDGPPPKSPSHPPSPAAPLGQDIQYSFPDEAHLEMTELTLLRGCMSIARRMNIQEMIWSLTSTSPFTEPAMAMAQFNHLPLNLQPTALQMTMAHHPLIDLLPWPSVRDRIIMVLSQPPDLRPSGAASPMALLEFVYDIEDSAEGIRISGNDPYSGNNWEIGEKVFKSWWWMFDKAIIRRSNELRAARGAPLLGNGSVLGEVA</sequence>
<keyword evidence="3" id="KW-1185">Reference proteome</keyword>
<dbReference type="PANTHER" id="PTHR38116">
    <property type="entry name" value="CHROMOSOME 7, WHOLE GENOME SHOTGUN SEQUENCE"/>
    <property type="match status" value="1"/>
</dbReference>
<evidence type="ECO:0000256" key="1">
    <source>
        <dbReference type="SAM" id="MobiDB-lite"/>
    </source>
</evidence>
<feature type="compositionally biased region" description="Pro residues" evidence="1">
    <location>
        <begin position="174"/>
        <end position="188"/>
    </location>
</feature>